<dbReference type="InterPro" id="IPR003594">
    <property type="entry name" value="HATPase_dom"/>
</dbReference>
<sequence>MLYFTISFVVIAVLLTYRKLNSSSTRWLYGILFGWIVSFVSLVLYLSKFNFYYNVIHRFFDFSPGTWNYLVLNSLNPDLLIRMLNVGVLMFPYCLLGFAVTFTRRDRMLRPAYFQWPALVILIVQAVYYDPGFQNWLQNWMFDGGVFAPDRTAAFVHGLDTGFRWINRLFLLAAFLLLAYDYVTYPKIRFLKNYSLFHLLSLLPVSVIYCLLFSWAPRVLVRATVVEGYTNYLQPQIRANGLVFNLFPYIVFLAFAIMIYIIYTYNSIETYRRNRDIQINKSIDTASLGIRAFTHALKNHLLAIQSEAEYLKEKHAADEETVYSLDLMLSSCRTAMDNIHSAAGKLRNIQLNLQPVSIEEPVHAAVERFRQHYPEIEVNVSAAPELPVAYIDVQQMGETIHNILVNSAESMSRLNREGRIVIYLEKQNRWGIISITDNGPGMDEELLERIFTPFFTTKASVNNWGIGLSYCHRIVEGHDGKITAESREGEGTTFKIVLPIL</sequence>
<keyword evidence="3" id="KW-0597">Phosphoprotein</keyword>
<dbReference type="SMART" id="SM00387">
    <property type="entry name" value="HATPase_c"/>
    <property type="match status" value="1"/>
</dbReference>
<dbReference type="PRINTS" id="PR00344">
    <property type="entry name" value="BCTRLSENSOR"/>
</dbReference>
<comment type="catalytic activity">
    <reaction evidence="1">
        <text>ATP + protein L-histidine = ADP + protein N-phospho-L-histidine.</text>
        <dbReference type="EC" id="2.7.13.3"/>
    </reaction>
</comment>
<evidence type="ECO:0000256" key="2">
    <source>
        <dbReference type="ARBA" id="ARBA00012438"/>
    </source>
</evidence>
<keyword evidence="9" id="KW-0812">Transmembrane</keyword>
<evidence type="ECO:0000256" key="4">
    <source>
        <dbReference type="ARBA" id="ARBA00022679"/>
    </source>
</evidence>
<evidence type="ECO:0000313" key="11">
    <source>
        <dbReference type="EMBL" id="MFD0872154.1"/>
    </source>
</evidence>
<dbReference type="PANTHER" id="PTHR43065">
    <property type="entry name" value="SENSOR HISTIDINE KINASE"/>
    <property type="match status" value="1"/>
</dbReference>
<dbReference type="Proteomes" id="UP001597120">
    <property type="component" value="Unassembled WGS sequence"/>
</dbReference>
<evidence type="ECO:0000256" key="8">
    <source>
        <dbReference type="ARBA" id="ARBA00023012"/>
    </source>
</evidence>
<keyword evidence="4" id="KW-0808">Transferase</keyword>
<dbReference type="Gene3D" id="3.30.565.10">
    <property type="entry name" value="Histidine kinase-like ATPase, C-terminal domain"/>
    <property type="match status" value="1"/>
</dbReference>
<dbReference type="RefSeq" id="WP_150959767.1">
    <property type="nucleotide sequence ID" value="NZ_JBHTIU010000102.1"/>
</dbReference>
<gene>
    <name evidence="11" type="ORF">ACFQ03_23835</name>
</gene>
<name>A0ABW3DHW3_9BACL</name>
<reference evidence="12" key="1">
    <citation type="journal article" date="2019" name="Int. J. Syst. Evol. Microbiol.">
        <title>The Global Catalogue of Microorganisms (GCM) 10K type strain sequencing project: providing services to taxonomists for standard genome sequencing and annotation.</title>
        <authorList>
            <consortium name="The Broad Institute Genomics Platform"/>
            <consortium name="The Broad Institute Genome Sequencing Center for Infectious Disease"/>
            <person name="Wu L."/>
            <person name="Ma J."/>
        </authorList>
    </citation>
    <scope>NUCLEOTIDE SEQUENCE [LARGE SCALE GENOMIC DNA]</scope>
    <source>
        <strain evidence="12">CCUG 57263</strain>
    </source>
</reference>
<dbReference type="InterPro" id="IPR036890">
    <property type="entry name" value="HATPase_C_sf"/>
</dbReference>
<feature type="transmembrane region" description="Helical" evidence="9">
    <location>
        <begin position="195"/>
        <end position="216"/>
    </location>
</feature>
<dbReference type="PROSITE" id="PS50109">
    <property type="entry name" value="HIS_KIN"/>
    <property type="match status" value="1"/>
</dbReference>
<keyword evidence="5" id="KW-0547">Nucleotide-binding</keyword>
<keyword evidence="12" id="KW-1185">Reference proteome</keyword>
<dbReference type="GO" id="GO:0016301">
    <property type="term" value="F:kinase activity"/>
    <property type="evidence" value="ECO:0007669"/>
    <property type="project" value="UniProtKB-KW"/>
</dbReference>
<feature type="transmembrane region" description="Helical" evidence="9">
    <location>
        <begin position="246"/>
        <end position="265"/>
    </location>
</feature>
<evidence type="ECO:0000256" key="7">
    <source>
        <dbReference type="ARBA" id="ARBA00022840"/>
    </source>
</evidence>
<evidence type="ECO:0000313" key="12">
    <source>
        <dbReference type="Proteomes" id="UP001597120"/>
    </source>
</evidence>
<dbReference type="EMBL" id="JBHTIU010000102">
    <property type="protein sequence ID" value="MFD0872154.1"/>
    <property type="molecule type" value="Genomic_DNA"/>
</dbReference>
<evidence type="ECO:0000256" key="1">
    <source>
        <dbReference type="ARBA" id="ARBA00000085"/>
    </source>
</evidence>
<dbReference type="EC" id="2.7.13.3" evidence="2"/>
<feature type="domain" description="Histidine kinase" evidence="10">
    <location>
        <begin position="292"/>
        <end position="501"/>
    </location>
</feature>
<accession>A0ABW3DHW3</accession>
<evidence type="ECO:0000256" key="3">
    <source>
        <dbReference type="ARBA" id="ARBA00022553"/>
    </source>
</evidence>
<evidence type="ECO:0000256" key="5">
    <source>
        <dbReference type="ARBA" id="ARBA00022741"/>
    </source>
</evidence>
<feature type="transmembrane region" description="Helical" evidence="9">
    <location>
        <begin position="79"/>
        <end position="100"/>
    </location>
</feature>
<keyword evidence="9" id="KW-1133">Transmembrane helix</keyword>
<dbReference type="SUPFAM" id="SSF55874">
    <property type="entry name" value="ATPase domain of HSP90 chaperone/DNA topoisomerase II/histidine kinase"/>
    <property type="match status" value="1"/>
</dbReference>
<comment type="caution">
    <text evidence="11">The sequence shown here is derived from an EMBL/GenBank/DDBJ whole genome shotgun (WGS) entry which is preliminary data.</text>
</comment>
<evidence type="ECO:0000259" key="10">
    <source>
        <dbReference type="PROSITE" id="PS50109"/>
    </source>
</evidence>
<organism evidence="11 12">
    <name type="scientific">Paenibacillus residui</name>
    <dbReference type="NCBI Taxonomy" id="629724"/>
    <lineage>
        <taxon>Bacteria</taxon>
        <taxon>Bacillati</taxon>
        <taxon>Bacillota</taxon>
        <taxon>Bacilli</taxon>
        <taxon>Bacillales</taxon>
        <taxon>Paenibacillaceae</taxon>
        <taxon>Paenibacillus</taxon>
    </lineage>
</organism>
<proteinExistence type="predicted"/>
<dbReference type="InterPro" id="IPR004358">
    <property type="entry name" value="Sig_transdc_His_kin-like_C"/>
</dbReference>
<protein>
    <recommendedName>
        <fullName evidence="2">histidine kinase</fullName>
        <ecNumber evidence="2">2.7.13.3</ecNumber>
    </recommendedName>
</protein>
<evidence type="ECO:0000256" key="9">
    <source>
        <dbReference type="SAM" id="Phobius"/>
    </source>
</evidence>
<feature type="transmembrane region" description="Helical" evidence="9">
    <location>
        <begin position="27"/>
        <end position="46"/>
    </location>
</feature>
<dbReference type="PANTHER" id="PTHR43065:SF10">
    <property type="entry name" value="PEROXIDE STRESS-ACTIVATED HISTIDINE KINASE MAK3"/>
    <property type="match status" value="1"/>
</dbReference>
<keyword evidence="6 11" id="KW-0418">Kinase</keyword>
<keyword evidence="8" id="KW-0902">Two-component regulatory system</keyword>
<dbReference type="InterPro" id="IPR005467">
    <property type="entry name" value="His_kinase_dom"/>
</dbReference>
<dbReference type="Pfam" id="PF02518">
    <property type="entry name" value="HATPase_c"/>
    <property type="match status" value="1"/>
</dbReference>
<keyword evidence="7" id="KW-0067">ATP-binding</keyword>
<evidence type="ECO:0000256" key="6">
    <source>
        <dbReference type="ARBA" id="ARBA00022777"/>
    </source>
</evidence>
<feature type="transmembrane region" description="Helical" evidence="9">
    <location>
        <begin position="165"/>
        <end position="183"/>
    </location>
</feature>
<keyword evidence="9" id="KW-0472">Membrane</keyword>